<dbReference type="Pfam" id="PF08028">
    <property type="entry name" value="Acyl-CoA_dh_2"/>
    <property type="match status" value="1"/>
</dbReference>
<organism evidence="7 8">
    <name type="scientific">Cellulomonas marina</name>
    <dbReference type="NCBI Taxonomy" id="988821"/>
    <lineage>
        <taxon>Bacteria</taxon>
        <taxon>Bacillati</taxon>
        <taxon>Actinomycetota</taxon>
        <taxon>Actinomycetes</taxon>
        <taxon>Micrococcales</taxon>
        <taxon>Cellulomonadaceae</taxon>
        <taxon>Cellulomonas</taxon>
    </lineage>
</organism>
<dbReference type="GO" id="GO:0016627">
    <property type="term" value="F:oxidoreductase activity, acting on the CH-CH group of donors"/>
    <property type="evidence" value="ECO:0007669"/>
    <property type="project" value="InterPro"/>
</dbReference>
<dbReference type="CDD" id="cd00567">
    <property type="entry name" value="ACAD"/>
    <property type="match status" value="1"/>
</dbReference>
<dbReference type="InterPro" id="IPR036250">
    <property type="entry name" value="AcylCo_DH-like_C"/>
</dbReference>
<keyword evidence="1" id="KW-0285">Flavoprotein</keyword>
<evidence type="ECO:0000259" key="4">
    <source>
        <dbReference type="Pfam" id="PF02770"/>
    </source>
</evidence>
<dbReference type="GO" id="GO:0050660">
    <property type="term" value="F:flavin adenine dinucleotide binding"/>
    <property type="evidence" value="ECO:0007669"/>
    <property type="project" value="InterPro"/>
</dbReference>
<dbReference type="Pfam" id="PF02770">
    <property type="entry name" value="Acyl-CoA_dh_M"/>
    <property type="match status" value="1"/>
</dbReference>
<gene>
    <name evidence="7" type="ORF">SAMN05421867_11111</name>
</gene>
<evidence type="ECO:0000256" key="2">
    <source>
        <dbReference type="ARBA" id="ARBA00023002"/>
    </source>
</evidence>
<dbReference type="PANTHER" id="PTHR43831">
    <property type="entry name" value="ISOBUTYRYL-COA DEHYDROGENASE"/>
    <property type="match status" value="1"/>
</dbReference>
<dbReference type="SUPFAM" id="SSF47203">
    <property type="entry name" value="Acyl-CoA dehydrogenase C-terminal domain-like"/>
    <property type="match status" value="1"/>
</dbReference>
<dbReference type="Gene3D" id="2.40.110.10">
    <property type="entry name" value="Butyryl-CoA Dehydrogenase, subunit A, domain 2"/>
    <property type="match status" value="1"/>
</dbReference>
<feature type="compositionally biased region" description="Low complexity" evidence="3">
    <location>
        <begin position="9"/>
        <end position="19"/>
    </location>
</feature>
<dbReference type="InterPro" id="IPR037069">
    <property type="entry name" value="AcylCoA_DH/ox_N_sf"/>
</dbReference>
<dbReference type="PIRSF" id="PIRSF016578">
    <property type="entry name" value="HsaA"/>
    <property type="match status" value="1"/>
</dbReference>
<name>A0A1I0ZFF3_9CELL</name>
<feature type="domain" description="Acyl-CoA dehydrogenase C-terminal" evidence="6">
    <location>
        <begin position="285"/>
        <end position="402"/>
    </location>
</feature>
<dbReference type="InterPro" id="IPR046373">
    <property type="entry name" value="Acyl-CoA_Oxase/DH_mid-dom_sf"/>
</dbReference>
<dbReference type="OrthoDB" id="2986495at2"/>
<dbReference type="InterPro" id="IPR013107">
    <property type="entry name" value="Acyl-CoA_DH_C"/>
</dbReference>
<dbReference type="RefSeq" id="WP_090033465.1">
    <property type="nucleotide sequence ID" value="NZ_BONM01000007.1"/>
</dbReference>
<accession>A0A1I0ZFF3</accession>
<protein>
    <submittedName>
        <fullName evidence="7">Acyl-CoA dehydrogenase</fullName>
    </submittedName>
</protein>
<feature type="domain" description="Acyl-CoA oxidase/dehydrogenase middle" evidence="4">
    <location>
        <begin position="157"/>
        <end position="251"/>
    </location>
</feature>
<feature type="domain" description="Acyl-CoA dehydrogenase/oxidase N-terminal" evidence="5">
    <location>
        <begin position="43"/>
        <end position="119"/>
    </location>
</feature>
<dbReference type="Proteomes" id="UP000199012">
    <property type="component" value="Unassembled WGS sequence"/>
</dbReference>
<dbReference type="Pfam" id="PF02771">
    <property type="entry name" value="Acyl-CoA_dh_N"/>
    <property type="match status" value="1"/>
</dbReference>
<keyword evidence="2" id="KW-0560">Oxidoreductase</keyword>
<evidence type="ECO:0000313" key="8">
    <source>
        <dbReference type="Proteomes" id="UP000199012"/>
    </source>
</evidence>
<dbReference type="InterPro" id="IPR052547">
    <property type="entry name" value="Mito_Isobutyryl-CoADH"/>
</dbReference>
<dbReference type="InterPro" id="IPR006091">
    <property type="entry name" value="Acyl-CoA_Oxase/DH_mid-dom"/>
</dbReference>
<dbReference type="Gene3D" id="1.10.540.10">
    <property type="entry name" value="Acyl-CoA dehydrogenase/oxidase, N-terminal domain"/>
    <property type="match status" value="1"/>
</dbReference>
<evidence type="ECO:0000313" key="7">
    <source>
        <dbReference type="EMBL" id="SFB24355.1"/>
    </source>
</evidence>
<dbReference type="InterPro" id="IPR009100">
    <property type="entry name" value="AcylCoA_DH/oxidase_NM_dom_sf"/>
</dbReference>
<evidence type="ECO:0000256" key="1">
    <source>
        <dbReference type="ARBA" id="ARBA00022630"/>
    </source>
</evidence>
<evidence type="ECO:0000259" key="6">
    <source>
        <dbReference type="Pfam" id="PF08028"/>
    </source>
</evidence>
<proteinExistence type="predicted"/>
<dbReference type="EMBL" id="FOKA01000011">
    <property type="protein sequence ID" value="SFB24355.1"/>
    <property type="molecule type" value="Genomic_DNA"/>
</dbReference>
<evidence type="ECO:0000256" key="3">
    <source>
        <dbReference type="SAM" id="MobiDB-lite"/>
    </source>
</evidence>
<sequence length="425" mass="43890">MTALDERAPATTVGAAGSATTGGAGADVRQQAVPPGLPVPDLSDAALAAVTARLATTAEEHDRTAAFPWRGIAAVHEAGLLTLGVAPRYGGTPLTAVDAVRVFEALGQGDPAVALIAAMTVLQHDAQARSPWWPEDVYRTLVARSAREPQLLNAVRAEPEWGAPARGGLPATTVRRDGDGWVLDGRKAFATGSEGLTYHLVWAVDHDGPSGEPEVAHAVVPAGLPGVRVVRTWDHLGQRATSTHDVVYDRVRIPDDHFVGAPVSGPGGAARRGEPGAGAILSVPALYVGVARAAQAFLVRFAHERVPTSLGRPIATTDRIAAVAGEVEAQLVGAEELLLGLAARLDAGDERARGRLVVAKLLATRAAVTAVETAVAALGNPALTRSHPLERHLRDVLASRVHPPQDDAALLAAGRASLAALAPTS</sequence>
<dbReference type="SUPFAM" id="SSF56645">
    <property type="entry name" value="Acyl-CoA dehydrogenase NM domain-like"/>
    <property type="match status" value="1"/>
</dbReference>
<keyword evidence="8" id="KW-1185">Reference proteome</keyword>
<evidence type="ECO:0000259" key="5">
    <source>
        <dbReference type="Pfam" id="PF02771"/>
    </source>
</evidence>
<reference evidence="7 8" key="1">
    <citation type="submission" date="2016-10" db="EMBL/GenBank/DDBJ databases">
        <authorList>
            <person name="de Groot N.N."/>
        </authorList>
    </citation>
    <scope>NUCLEOTIDE SEQUENCE [LARGE SCALE GENOMIC DNA]</scope>
    <source>
        <strain evidence="7 8">CGMCC 4.6945</strain>
    </source>
</reference>
<feature type="region of interest" description="Disordered" evidence="3">
    <location>
        <begin position="1"/>
        <end position="34"/>
    </location>
</feature>
<dbReference type="AlphaFoldDB" id="A0A1I0ZFF3"/>
<dbReference type="PANTHER" id="PTHR43831:SF1">
    <property type="entry name" value="ISOBUTYRYL-COA DEHYDROGENASE, MITOCHONDRIAL"/>
    <property type="match status" value="1"/>
</dbReference>
<dbReference type="InterPro" id="IPR013786">
    <property type="entry name" value="AcylCoA_DH/ox_N"/>
</dbReference>
<dbReference type="STRING" id="988821.SAMN05421867_11111"/>
<dbReference type="Gene3D" id="1.20.140.10">
    <property type="entry name" value="Butyryl-CoA Dehydrogenase, subunit A, domain 3"/>
    <property type="match status" value="1"/>
</dbReference>